<dbReference type="Gene3D" id="1.10.486.10">
    <property type="entry name" value="PCRA, domain 4"/>
    <property type="match status" value="1"/>
</dbReference>
<evidence type="ECO:0000256" key="13">
    <source>
        <dbReference type="ARBA" id="ARBA00034808"/>
    </source>
</evidence>
<dbReference type="InterPro" id="IPR011335">
    <property type="entry name" value="Restrct_endonuc-II-like"/>
</dbReference>
<dbReference type="GO" id="GO:0003677">
    <property type="term" value="F:DNA binding"/>
    <property type="evidence" value="ECO:0007669"/>
    <property type="project" value="UniProtKB-KW"/>
</dbReference>
<dbReference type="GO" id="GO:0043138">
    <property type="term" value="F:3'-5' DNA helicase activity"/>
    <property type="evidence" value="ECO:0007669"/>
    <property type="project" value="UniProtKB-EC"/>
</dbReference>
<keyword evidence="4" id="KW-0227">DNA damage</keyword>
<dbReference type="GO" id="GO:0033202">
    <property type="term" value="C:DNA helicase complex"/>
    <property type="evidence" value="ECO:0007669"/>
    <property type="project" value="TreeGrafter"/>
</dbReference>
<dbReference type="InterPro" id="IPR014016">
    <property type="entry name" value="UvrD-like_ATP-bd"/>
</dbReference>
<keyword evidence="7" id="KW-0269">Exonuclease</keyword>
<name>A6W771_KINRD</name>
<dbReference type="AlphaFoldDB" id="A6W771"/>
<dbReference type="Pfam" id="PF00580">
    <property type="entry name" value="UvrD-helicase"/>
    <property type="match status" value="1"/>
</dbReference>
<dbReference type="InterPro" id="IPR038726">
    <property type="entry name" value="PDDEXK_AddAB-type"/>
</dbReference>
<dbReference type="Gene3D" id="3.40.50.300">
    <property type="entry name" value="P-loop containing nucleotide triphosphate hydrolases"/>
    <property type="match status" value="3"/>
</dbReference>
<dbReference type="EC" id="5.6.2.4" evidence="13"/>
<dbReference type="InterPro" id="IPR013986">
    <property type="entry name" value="DExx_box_DNA_helicase_dom_sf"/>
</dbReference>
<feature type="domain" description="UvrD-like helicase ATP-binding" evidence="16">
    <location>
        <begin position="17"/>
        <end position="366"/>
    </location>
</feature>
<evidence type="ECO:0000256" key="5">
    <source>
        <dbReference type="ARBA" id="ARBA00022801"/>
    </source>
</evidence>
<dbReference type="Proteomes" id="UP000001116">
    <property type="component" value="Chromosome"/>
</dbReference>
<organism evidence="18 19">
    <name type="scientific">Kineococcus radiotolerans (strain ATCC BAA-149 / DSM 14245 / SRS30216)</name>
    <dbReference type="NCBI Taxonomy" id="266940"/>
    <lineage>
        <taxon>Bacteria</taxon>
        <taxon>Bacillati</taxon>
        <taxon>Actinomycetota</taxon>
        <taxon>Actinomycetes</taxon>
        <taxon>Kineosporiales</taxon>
        <taxon>Kineosporiaceae</taxon>
        <taxon>Kineococcus</taxon>
    </lineage>
</organism>
<dbReference type="GO" id="GO:0005524">
    <property type="term" value="F:ATP binding"/>
    <property type="evidence" value="ECO:0007669"/>
    <property type="project" value="UniProtKB-UniRule"/>
</dbReference>
<dbReference type="PROSITE" id="PS51217">
    <property type="entry name" value="UVRD_HELICASE_CTER"/>
    <property type="match status" value="1"/>
</dbReference>
<gene>
    <name evidence="18" type="ordered locus">Krad_1172</name>
</gene>
<feature type="domain" description="UvrD-like helicase C-terminal" evidence="17">
    <location>
        <begin position="367"/>
        <end position="699"/>
    </location>
</feature>
<evidence type="ECO:0000256" key="6">
    <source>
        <dbReference type="ARBA" id="ARBA00022806"/>
    </source>
</evidence>
<sequence>MSARLSAVEIAQRLGRPTPTPEQVAVIEAPVEPVLVVAGAGSGKTETMSSRVVWLVANELVAPEDVLGLTFTRKAAGELAERVRRRLRGLRAVGLGPAPAPGAGADGPHGLGDGEPVVSTYHAYAASLVTDHGLRLGVEPQSTVLSDAGAWQLASDVVESWLGDLPGVEAAPSTLAAALVQLAGECAEHLVDPGELVSFVDDLETRVRALPKDDRSVAKLGAHVPGEPYAKVRDLLAVQRARKAVVPLLEEYVRRKRDAEQLDFGDQVLLAARLAREVPAVAAGERARHRVVLLDEYQDTSYAQLMLLRALFGAGHPVTAVGDPHQSIYGWRGASAGNLGRFPGHFPRADGTPAARLPLATSWRNDEAVLAAANLVAAPLNAAPGAGAVAVLRPRPGAGTGRVRAAFSATVEEEAAEVAARLAEVWRADSERLAVQRRVPGADPRPRRTAAVLCRKRSQFTVLQRALRDAGLPVEVVGLGGLLTTPEVADVVATLHVLHDPARGDHLARLLTGARWRLGARDLAALGAWARHLQHRRAGLPPDPHEPGEEPLVLPDEVEAVSLVEALDDLPGAGWSGPDGRSLSPRAHARLSRLAAVLRRLRNRTHLPVPDLVGEVERALLLDVEVAARPGSSPASARANLDALADAAASFSAGSQRPGLGGFLAWLDAAEVRERGLEQGASEVSTDAVQLLTVHASKGLEWDVVAVPGLVERTFPASGETDPGWLGGSGALGVLPYPLRGDREGLPRFDVEGAGTQKELDTARQRFLEACGQHQLAEERRLAYVAFTRAKEELLLSGAHWDDAAKPREPSRFLREVLEAPRGAVPGLVVVPPAPAPEPGAPNPRTANPQRVVWPVDPLASRRVEVAAGAALVRAAMAERAAGGAAGPEAGGPEGGAVDEETAAWAEQSRLLLTERATAHDAPGVLLPAHLSASRLVTLAQDPDALALQLRRPVPQEPRPATRRGTAFHAWLEQRFTASSLLDLVDLPGSADEDAADDAELEALQRRFLASEWAARDPVAVEVSVETPVADLVVRGRVDAVFAAVGADGRTRWDVVDWKTGRPPEGEAARARDVQLAVYRLAWSRWRGVPLEDVSAAFFYASTGETVRPVDLLGAEDLERLVRSVPPA</sequence>
<dbReference type="GO" id="GO:0000725">
    <property type="term" value="P:recombinational repair"/>
    <property type="evidence" value="ECO:0007669"/>
    <property type="project" value="TreeGrafter"/>
</dbReference>
<dbReference type="Pfam" id="PF12705">
    <property type="entry name" value="PDDEXK_1"/>
    <property type="match status" value="1"/>
</dbReference>
<dbReference type="GO" id="GO:0004527">
    <property type="term" value="F:exonuclease activity"/>
    <property type="evidence" value="ECO:0007669"/>
    <property type="project" value="UniProtKB-KW"/>
</dbReference>
<dbReference type="SUPFAM" id="SSF52540">
    <property type="entry name" value="P-loop containing nucleoside triphosphate hydrolases"/>
    <property type="match status" value="1"/>
</dbReference>
<accession>A6W771</accession>
<dbReference type="SUPFAM" id="SSF52980">
    <property type="entry name" value="Restriction endonuclease-like"/>
    <property type="match status" value="1"/>
</dbReference>
<dbReference type="PANTHER" id="PTHR11070">
    <property type="entry name" value="UVRD / RECB / PCRA DNA HELICASE FAMILY MEMBER"/>
    <property type="match status" value="1"/>
</dbReference>
<evidence type="ECO:0000256" key="15">
    <source>
        <dbReference type="PROSITE-ProRule" id="PRU00560"/>
    </source>
</evidence>
<keyword evidence="6 15" id="KW-0347">Helicase</keyword>
<reference evidence="19" key="1">
    <citation type="journal article" date="2008" name="PLoS ONE">
        <title>Survival in nuclear waste, extreme resistance, and potential applications gleaned from the genome sequence of Kineococcus radiotolerans SRS30216.</title>
        <authorList>
            <person name="Bagwell C.E."/>
            <person name="Bhat S."/>
            <person name="Hawkins G.M."/>
            <person name="Smith B.W."/>
            <person name="Biswas T."/>
            <person name="Hoover T.R."/>
            <person name="Saunders E."/>
            <person name="Han C.S."/>
            <person name="Tsodikov O.V."/>
            <person name="Shimkets L.J."/>
        </authorList>
    </citation>
    <scope>NUCLEOTIDE SEQUENCE [LARGE SCALE GENOMIC DNA]</scope>
    <source>
        <strain evidence="19">ATCC BAA-149 / DSM 14245 / SRS30216</strain>
    </source>
</reference>
<dbReference type="InterPro" id="IPR011604">
    <property type="entry name" value="PDDEXK-like_dom_sf"/>
</dbReference>
<dbReference type="CDD" id="cd17932">
    <property type="entry name" value="DEXQc_UvrD"/>
    <property type="match status" value="1"/>
</dbReference>
<dbReference type="eggNOG" id="COG2887">
    <property type="taxonomic scope" value="Bacteria"/>
</dbReference>
<dbReference type="InterPro" id="IPR027417">
    <property type="entry name" value="P-loop_NTPase"/>
</dbReference>
<keyword evidence="19" id="KW-1185">Reference proteome</keyword>
<comment type="catalytic activity">
    <reaction evidence="14">
        <text>ATP + H2O = ADP + phosphate + H(+)</text>
        <dbReference type="Rhea" id="RHEA:13065"/>
        <dbReference type="ChEBI" id="CHEBI:15377"/>
        <dbReference type="ChEBI" id="CHEBI:15378"/>
        <dbReference type="ChEBI" id="CHEBI:30616"/>
        <dbReference type="ChEBI" id="CHEBI:43474"/>
        <dbReference type="ChEBI" id="CHEBI:456216"/>
        <dbReference type="EC" id="5.6.2.4"/>
    </reaction>
</comment>
<keyword evidence="11" id="KW-0413">Isomerase</keyword>
<dbReference type="Gene3D" id="1.10.10.160">
    <property type="match status" value="1"/>
</dbReference>
<evidence type="ECO:0000259" key="16">
    <source>
        <dbReference type="PROSITE" id="PS51198"/>
    </source>
</evidence>
<evidence type="ECO:0000256" key="2">
    <source>
        <dbReference type="ARBA" id="ARBA00022722"/>
    </source>
</evidence>
<keyword evidence="5 15" id="KW-0378">Hydrolase</keyword>
<evidence type="ECO:0000256" key="4">
    <source>
        <dbReference type="ARBA" id="ARBA00022763"/>
    </source>
</evidence>
<keyword evidence="2" id="KW-0540">Nuclease</keyword>
<evidence type="ECO:0000313" key="19">
    <source>
        <dbReference type="Proteomes" id="UP000001116"/>
    </source>
</evidence>
<evidence type="ECO:0000256" key="3">
    <source>
        <dbReference type="ARBA" id="ARBA00022741"/>
    </source>
</evidence>
<evidence type="ECO:0000256" key="10">
    <source>
        <dbReference type="ARBA" id="ARBA00023204"/>
    </source>
</evidence>
<feature type="binding site" evidence="15">
    <location>
        <begin position="38"/>
        <end position="45"/>
    </location>
    <ligand>
        <name>ATP</name>
        <dbReference type="ChEBI" id="CHEBI:30616"/>
    </ligand>
</feature>
<proteinExistence type="inferred from homology"/>
<keyword evidence="9" id="KW-0238">DNA-binding</keyword>
<evidence type="ECO:0000256" key="8">
    <source>
        <dbReference type="ARBA" id="ARBA00022840"/>
    </source>
</evidence>
<evidence type="ECO:0000256" key="9">
    <source>
        <dbReference type="ARBA" id="ARBA00023125"/>
    </source>
</evidence>
<dbReference type="OrthoDB" id="5240387at2"/>
<dbReference type="RefSeq" id="WP_012084486.1">
    <property type="nucleotide sequence ID" value="NC_009664.2"/>
</dbReference>
<comment type="similarity">
    <text evidence="1">Belongs to the helicase family. UvrD subfamily.</text>
</comment>
<keyword evidence="3 15" id="KW-0547">Nucleotide-binding</keyword>
<evidence type="ECO:0000259" key="17">
    <source>
        <dbReference type="PROSITE" id="PS51217"/>
    </source>
</evidence>
<dbReference type="Gene3D" id="3.90.320.10">
    <property type="match status" value="1"/>
</dbReference>
<evidence type="ECO:0000256" key="14">
    <source>
        <dbReference type="ARBA" id="ARBA00048988"/>
    </source>
</evidence>
<keyword evidence="10" id="KW-0234">DNA repair</keyword>
<dbReference type="STRING" id="266940.Krad_1172"/>
<protein>
    <recommendedName>
        <fullName evidence="13">DNA 3'-5' helicase</fullName>
        <ecNumber evidence="13">5.6.2.4</ecNumber>
    </recommendedName>
</protein>
<keyword evidence="8 15" id="KW-0067">ATP-binding</keyword>
<comment type="catalytic activity">
    <reaction evidence="12">
        <text>Couples ATP hydrolysis with the unwinding of duplex DNA by translocating in the 3'-5' direction.</text>
        <dbReference type="EC" id="5.6.2.4"/>
    </reaction>
</comment>
<dbReference type="KEGG" id="kra:Krad_1172"/>
<dbReference type="PANTHER" id="PTHR11070:SF55">
    <property type="entry name" value="DNA 3'-5' HELICASE"/>
    <property type="match status" value="1"/>
</dbReference>
<dbReference type="GO" id="GO:0005829">
    <property type="term" value="C:cytosol"/>
    <property type="evidence" value="ECO:0007669"/>
    <property type="project" value="TreeGrafter"/>
</dbReference>
<dbReference type="eggNOG" id="COG0210">
    <property type="taxonomic scope" value="Bacteria"/>
</dbReference>
<evidence type="ECO:0000256" key="11">
    <source>
        <dbReference type="ARBA" id="ARBA00023235"/>
    </source>
</evidence>
<dbReference type="EMBL" id="CP000750">
    <property type="protein sequence ID" value="ABS02660.1"/>
    <property type="molecule type" value="Genomic_DNA"/>
</dbReference>
<evidence type="ECO:0000313" key="18">
    <source>
        <dbReference type="EMBL" id="ABS02660.1"/>
    </source>
</evidence>
<dbReference type="PROSITE" id="PS51198">
    <property type="entry name" value="UVRD_HELICASE_ATP_BIND"/>
    <property type="match status" value="1"/>
</dbReference>
<dbReference type="InterPro" id="IPR014017">
    <property type="entry name" value="DNA_helicase_UvrD-like_C"/>
</dbReference>
<dbReference type="HOGENOM" id="CLU_003630_1_1_11"/>
<dbReference type="Pfam" id="PF13361">
    <property type="entry name" value="UvrD_C"/>
    <property type="match status" value="2"/>
</dbReference>
<evidence type="ECO:0000256" key="7">
    <source>
        <dbReference type="ARBA" id="ARBA00022839"/>
    </source>
</evidence>
<evidence type="ECO:0000256" key="12">
    <source>
        <dbReference type="ARBA" id="ARBA00034617"/>
    </source>
</evidence>
<dbReference type="InterPro" id="IPR000212">
    <property type="entry name" value="DNA_helicase_UvrD/REP"/>
</dbReference>
<evidence type="ECO:0000256" key="1">
    <source>
        <dbReference type="ARBA" id="ARBA00009922"/>
    </source>
</evidence>